<dbReference type="AlphaFoldDB" id="J9GSC9"/>
<feature type="non-terminal residue" evidence="1">
    <location>
        <position position="79"/>
    </location>
</feature>
<dbReference type="InterPro" id="IPR029066">
    <property type="entry name" value="PLP-binding_barrel"/>
</dbReference>
<name>J9GSC9_9ZZZZ</name>
<dbReference type="EMBL" id="AMCI01002298">
    <property type="protein sequence ID" value="EJX03110.1"/>
    <property type="molecule type" value="Genomic_DNA"/>
</dbReference>
<evidence type="ECO:0000313" key="1">
    <source>
        <dbReference type="EMBL" id="EJX03110.1"/>
    </source>
</evidence>
<comment type="caution">
    <text evidence="1">The sequence shown here is derived from an EMBL/GenBank/DDBJ whole genome shotgun (WGS) entry which is preliminary data.</text>
</comment>
<reference evidence="1" key="1">
    <citation type="journal article" date="2012" name="PLoS ONE">
        <title>Gene sets for utilization of primary and secondary nutrition supplies in the distal gut of endangered iberian lynx.</title>
        <authorList>
            <person name="Alcaide M."/>
            <person name="Messina E."/>
            <person name="Richter M."/>
            <person name="Bargiela R."/>
            <person name="Peplies J."/>
            <person name="Huws S.A."/>
            <person name="Newbold C.J."/>
            <person name="Golyshin P.N."/>
            <person name="Simon M.A."/>
            <person name="Lopez G."/>
            <person name="Yakimov M.M."/>
            <person name="Ferrer M."/>
        </authorList>
    </citation>
    <scope>NUCLEOTIDE SEQUENCE</scope>
</reference>
<accession>J9GSC9</accession>
<organism evidence="1">
    <name type="scientific">gut metagenome</name>
    <dbReference type="NCBI Taxonomy" id="749906"/>
    <lineage>
        <taxon>unclassified sequences</taxon>
        <taxon>metagenomes</taxon>
        <taxon>organismal metagenomes</taxon>
    </lineage>
</organism>
<proteinExistence type="predicted"/>
<dbReference type="Gene3D" id="3.20.20.10">
    <property type="entry name" value="Alanine racemase"/>
    <property type="match status" value="1"/>
</dbReference>
<gene>
    <name evidence="1" type="ORF">EVA_08785</name>
</gene>
<sequence length="79" mass="8967">MTLNETVGLALTDARVPTPAFVIDDEKLAANLERAKQKARALGITLRPISKRISRLPLPVGRWSLRAVRQRYRRCSKRV</sequence>
<protein>
    <submittedName>
        <fullName evidence="1">Uncharacterized protein</fullName>
    </submittedName>
</protein>